<dbReference type="Proteomes" id="UP001168528">
    <property type="component" value="Unassembled WGS sequence"/>
</dbReference>
<evidence type="ECO:0000256" key="7">
    <source>
        <dbReference type="SAM" id="Phobius"/>
    </source>
</evidence>
<dbReference type="Pfam" id="PF00924">
    <property type="entry name" value="MS_channel_2nd"/>
    <property type="match status" value="1"/>
</dbReference>
<gene>
    <name evidence="10" type="ORF">Q0590_30815</name>
</gene>
<dbReference type="SUPFAM" id="SSF50182">
    <property type="entry name" value="Sm-like ribonucleoproteins"/>
    <property type="match status" value="1"/>
</dbReference>
<evidence type="ECO:0000256" key="2">
    <source>
        <dbReference type="ARBA" id="ARBA00008017"/>
    </source>
</evidence>
<evidence type="ECO:0000313" key="10">
    <source>
        <dbReference type="EMBL" id="MDO1450706.1"/>
    </source>
</evidence>
<dbReference type="Gene3D" id="1.10.287.1260">
    <property type="match status" value="1"/>
</dbReference>
<feature type="transmembrane region" description="Helical" evidence="7">
    <location>
        <begin position="169"/>
        <end position="193"/>
    </location>
</feature>
<comment type="caution">
    <text evidence="10">The sequence shown here is derived from an EMBL/GenBank/DDBJ whole genome shotgun (WGS) entry which is preliminary data.</text>
</comment>
<evidence type="ECO:0000256" key="4">
    <source>
        <dbReference type="ARBA" id="ARBA00022692"/>
    </source>
</evidence>
<keyword evidence="5 7" id="KW-1133">Transmembrane helix</keyword>
<reference evidence="10" key="1">
    <citation type="submission" date="2023-07" db="EMBL/GenBank/DDBJ databases">
        <title>The genome sequence of Rhodocytophaga aerolata KACC 12507.</title>
        <authorList>
            <person name="Zhang X."/>
        </authorList>
    </citation>
    <scope>NUCLEOTIDE SEQUENCE</scope>
    <source>
        <strain evidence="10">KACC 12507</strain>
    </source>
</reference>
<feature type="transmembrane region" description="Helical" evidence="7">
    <location>
        <begin position="199"/>
        <end position="217"/>
    </location>
</feature>
<dbReference type="InterPro" id="IPR006685">
    <property type="entry name" value="MscS_channel_2nd"/>
</dbReference>
<dbReference type="PANTHER" id="PTHR43634">
    <property type="entry name" value="OW CONDUCTANCE MECHANOSENSITIVE CHANNEL"/>
    <property type="match status" value="1"/>
</dbReference>
<evidence type="ECO:0000259" key="8">
    <source>
        <dbReference type="Pfam" id="PF00924"/>
    </source>
</evidence>
<evidence type="ECO:0000256" key="1">
    <source>
        <dbReference type="ARBA" id="ARBA00004651"/>
    </source>
</evidence>
<dbReference type="PANTHER" id="PTHR43634:SF2">
    <property type="entry name" value="LOW CONDUCTANCE MECHANOSENSITIVE CHANNEL YNAI"/>
    <property type="match status" value="1"/>
</dbReference>
<name>A0ABT8RF16_9BACT</name>
<evidence type="ECO:0000256" key="5">
    <source>
        <dbReference type="ARBA" id="ARBA00022989"/>
    </source>
</evidence>
<organism evidence="10 11">
    <name type="scientific">Rhodocytophaga aerolata</name>
    <dbReference type="NCBI Taxonomy" id="455078"/>
    <lineage>
        <taxon>Bacteria</taxon>
        <taxon>Pseudomonadati</taxon>
        <taxon>Bacteroidota</taxon>
        <taxon>Cytophagia</taxon>
        <taxon>Cytophagales</taxon>
        <taxon>Rhodocytophagaceae</taxon>
        <taxon>Rhodocytophaga</taxon>
    </lineage>
</organism>
<comment type="subcellular location">
    <subcellularLocation>
        <location evidence="1">Cell membrane</location>
        <topology evidence="1">Multi-pass membrane protein</topology>
    </subcellularLocation>
</comment>
<evidence type="ECO:0000256" key="6">
    <source>
        <dbReference type="ARBA" id="ARBA00023136"/>
    </source>
</evidence>
<evidence type="ECO:0000256" key="3">
    <source>
        <dbReference type="ARBA" id="ARBA00022475"/>
    </source>
</evidence>
<keyword evidence="11" id="KW-1185">Reference proteome</keyword>
<feature type="transmembrane region" description="Helical" evidence="7">
    <location>
        <begin position="129"/>
        <end position="149"/>
    </location>
</feature>
<keyword evidence="6 7" id="KW-0472">Membrane</keyword>
<feature type="transmembrane region" description="Helical" evidence="7">
    <location>
        <begin position="55"/>
        <end position="84"/>
    </location>
</feature>
<comment type="similarity">
    <text evidence="2">Belongs to the MscS (TC 1.A.23) family.</text>
</comment>
<dbReference type="InterPro" id="IPR045042">
    <property type="entry name" value="YnaI-like"/>
</dbReference>
<dbReference type="Gene3D" id="3.30.70.100">
    <property type="match status" value="1"/>
</dbReference>
<dbReference type="InterPro" id="IPR011066">
    <property type="entry name" value="MscS_channel_C_sf"/>
</dbReference>
<protein>
    <submittedName>
        <fullName evidence="10">Mechanosensitive ion channel family protein</fullName>
    </submittedName>
</protein>
<dbReference type="RefSeq" id="WP_302041557.1">
    <property type="nucleotide sequence ID" value="NZ_JAUKPO010000035.1"/>
</dbReference>
<feature type="domain" description="Mechanosensitive ion channel MscS" evidence="8">
    <location>
        <begin position="220"/>
        <end position="286"/>
    </location>
</feature>
<dbReference type="Pfam" id="PF21082">
    <property type="entry name" value="MS_channel_3rd"/>
    <property type="match status" value="1"/>
</dbReference>
<keyword evidence="3" id="KW-1003">Cell membrane</keyword>
<dbReference type="InterPro" id="IPR049278">
    <property type="entry name" value="MS_channel_C"/>
</dbReference>
<proteinExistence type="inferred from homology"/>
<evidence type="ECO:0000259" key="9">
    <source>
        <dbReference type="Pfam" id="PF21082"/>
    </source>
</evidence>
<dbReference type="EMBL" id="JAUKPO010000035">
    <property type="protein sequence ID" value="MDO1450706.1"/>
    <property type="molecule type" value="Genomic_DNA"/>
</dbReference>
<keyword evidence="4 7" id="KW-0812">Transmembrane</keyword>
<dbReference type="InterPro" id="IPR023408">
    <property type="entry name" value="MscS_beta-dom_sf"/>
</dbReference>
<evidence type="ECO:0000313" key="11">
    <source>
        <dbReference type="Proteomes" id="UP001168528"/>
    </source>
</evidence>
<dbReference type="SUPFAM" id="SSF82689">
    <property type="entry name" value="Mechanosensitive channel protein MscS (YggB), C-terminal domain"/>
    <property type="match status" value="1"/>
</dbReference>
<dbReference type="InterPro" id="IPR011014">
    <property type="entry name" value="MscS_channel_TM-2"/>
</dbReference>
<dbReference type="Gene3D" id="2.30.30.60">
    <property type="match status" value="1"/>
</dbReference>
<sequence>MTKGPDGGPVWKFSSQTVQRVPIVAEEEAVIPLVNKVTPAALEEKKVSGVSVGHWLSVLLLAVAAYLLAWICTRLLFFLVALFWRKARREPAAGIVKAFALPLRMYLAVSVFVVSSQQAGISILLRQRFAPITVVVAVAAVLLLVWRLIDVVTQFSERRMTYRKNMAGVIAVLFVRRSVKIALMVLGLIILLGSLGFDVSTGIAALGIGGIALALGAQKTVENFLGSVTLIADQPIRVGDFCKIGEVVGTVEQIGMLSTRIRTLARTLVTVPNRELSSLQIENYSHRDRFWFHPTFGLRFETTPDQLRYLLVELREVLYAHPKVDPNPARIRFTEIGADSLNLEIFAYVNAIDFNQFLEVQEDLYLRMMDVIEDSGTGFAFPSQTLYVARDKGLSEEKTAAVEKQVRKWRENSND</sequence>
<accession>A0ABT8RF16</accession>
<feature type="domain" description="Mechanosensitive ion channel MscS C-terminal" evidence="9">
    <location>
        <begin position="295"/>
        <end position="376"/>
    </location>
</feature>
<dbReference type="InterPro" id="IPR010920">
    <property type="entry name" value="LSM_dom_sf"/>
</dbReference>
<dbReference type="SUPFAM" id="SSF82861">
    <property type="entry name" value="Mechanosensitive channel protein MscS (YggB), transmembrane region"/>
    <property type="match status" value="1"/>
</dbReference>